<keyword evidence="3" id="KW-1185">Reference proteome</keyword>
<name>A0A8H6NJF8_9PEZI</name>
<reference evidence="2" key="1">
    <citation type="journal article" date="2020" name="Phytopathology">
        <title>Genome Sequence Resources of Colletotrichum truncatum, C. plurivorum, C. musicola, and C. sojae: Four Species Pathogenic to Soybean (Glycine max).</title>
        <authorList>
            <person name="Rogerio F."/>
            <person name="Boufleur T.R."/>
            <person name="Ciampi-Guillardi M."/>
            <person name="Sukno S.A."/>
            <person name="Thon M.R."/>
            <person name="Massola Junior N.S."/>
            <person name="Baroncelli R."/>
        </authorList>
    </citation>
    <scope>NUCLEOTIDE SEQUENCE</scope>
    <source>
        <strain evidence="2">LFN00145</strain>
    </source>
</reference>
<evidence type="ECO:0000313" key="2">
    <source>
        <dbReference type="EMBL" id="KAF6835068.1"/>
    </source>
</evidence>
<feature type="chain" id="PRO_5034112039" evidence="1">
    <location>
        <begin position="19"/>
        <end position="114"/>
    </location>
</feature>
<evidence type="ECO:0000313" key="3">
    <source>
        <dbReference type="Proteomes" id="UP000654918"/>
    </source>
</evidence>
<evidence type="ECO:0000256" key="1">
    <source>
        <dbReference type="SAM" id="SignalP"/>
    </source>
</evidence>
<accession>A0A8H6NJF8</accession>
<dbReference type="EMBL" id="WIGO01000043">
    <property type="protein sequence ID" value="KAF6835068.1"/>
    <property type="molecule type" value="Genomic_DNA"/>
</dbReference>
<organism evidence="2 3">
    <name type="scientific">Colletotrichum plurivorum</name>
    <dbReference type="NCBI Taxonomy" id="2175906"/>
    <lineage>
        <taxon>Eukaryota</taxon>
        <taxon>Fungi</taxon>
        <taxon>Dikarya</taxon>
        <taxon>Ascomycota</taxon>
        <taxon>Pezizomycotina</taxon>
        <taxon>Sordariomycetes</taxon>
        <taxon>Hypocreomycetidae</taxon>
        <taxon>Glomerellales</taxon>
        <taxon>Glomerellaceae</taxon>
        <taxon>Colletotrichum</taxon>
        <taxon>Colletotrichum orchidearum species complex</taxon>
    </lineage>
</organism>
<protein>
    <submittedName>
        <fullName evidence="2">Uncharacterized protein</fullName>
    </submittedName>
</protein>
<dbReference type="Proteomes" id="UP000654918">
    <property type="component" value="Unassembled WGS sequence"/>
</dbReference>
<feature type="signal peptide" evidence="1">
    <location>
        <begin position="1"/>
        <end position="18"/>
    </location>
</feature>
<dbReference type="AlphaFoldDB" id="A0A8H6NJF8"/>
<comment type="caution">
    <text evidence="2">The sequence shown here is derived from an EMBL/GenBank/DDBJ whole genome shotgun (WGS) entry which is preliminary data.</text>
</comment>
<gene>
    <name evidence="2" type="ORF">CPLU01_04546</name>
</gene>
<keyword evidence="1" id="KW-0732">Signal</keyword>
<sequence>MHLGSLINILGLASTALADCYTFGRKSNYRLPDKNVLDIPEICRRDFMGDYAAGETKSLCVHDKEGLRWDFEIGYGGRERRVSLNVFPCLFQMGDMLRSCEFGGHSKEGNWYYR</sequence>
<proteinExistence type="predicted"/>